<gene>
    <name evidence="1" type="ORF">RJT34_03515</name>
</gene>
<comment type="caution">
    <text evidence="1">The sequence shown here is derived from an EMBL/GenBank/DDBJ whole genome shotgun (WGS) entry which is preliminary data.</text>
</comment>
<evidence type="ECO:0000313" key="2">
    <source>
        <dbReference type="Proteomes" id="UP001359559"/>
    </source>
</evidence>
<dbReference type="Proteomes" id="UP001359559">
    <property type="component" value="Unassembled WGS sequence"/>
</dbReference>
<dbReference type="AlphaFoldDB" id="A0AAN9KMB4"/>
<organism evidence="1 2">
    <name type="scientific">Clitoria ternatea</name>
    <name type="common">Butterfly pea</name>
    <dbReference type="NCBI Taxonomy" id="43366"/>
    <lineage>
        <taxon>Eukaryota</taxon>
        <taxon>Viridiplantae</taxon>
        <taxon>Streptophyta</taxon>
        <taxon>Embryophyta</taxon>
        <taxon>Tracheophyta</taxon>
        <taxon>Spermatophyta</taxon>
        <taxon>Magnoliopsida</taxon>
        <taxon>eudicotyledons</taxon>
        <taxon>Gunneridae</taxon>
        <taxon>Pentapetalae</taxon>
        <taxon>rosids</taxon>
        <taxon>fabids</taxon>
        <taxon>Fabales</taxon>
        <taxon>Fabaceae</taxon>
        <taxon>Papilionoideae</taxon>
        <taxon>50 kb inversion clade</taxon>
        <taxon>NPAAA clade</taxon>
        <taxon>indigoferoid/millettioid clade</taxon>
        <taxon>Phaseoleae</taxon>
        <taxon>Clitoria</taxon>
    </lineage>
</organism>
<protein>
    <submittedName>
        <fullName evidence="1">Uncharacterized protein</fullName>
    </submittedName>
</protein>
<evidence type="ECO:0000313" key="1">
    <source>
        <dbReference type="EMBL" id="KAK7318808.1"/>
    </source>
</evidence>
<accession>A0AAN9KMB4</accession>
<name>A0AAN9KMB4_CLITE</name>
<keyword evidence="2" id="KW-1185">Reference proteome</keyword>
<proteinExistence type="predicted"/>
<dbReference type="EMBL" id="JAYKXN010000001">
    <property type="protein sequence ID" value="KAK7318808.1"/>
    <property type="molecule type" value="Genomic_DNA"/>
</dbReference>
<sequence length="120" mass="13538">MMMKGFCLSIHTSTPLKLKLSMYGWTKSSEIRLIGGRNAQEFVPWLDKSGSEFVPCKDEIGLNYGPHDEIFSHCISLFSTAFHSSVPASVVPLCFTHMCIAIEEFQLLKKYISSPYLEIV</sequence>
<reference evidence="1 2" key="1">
    <citation type="submission" date="2024-01" db="EMBL/GenBank/DDBJ databases">
        <title>The genomes of 5 underutilized Papilionoideae crops provide insights into root nodulation and disease resistance.</title>
        <authorList>
            <person name="Yuan L."/>
        </authorList>
    </citation>
    <scope>NUCLEOTIDE SEQUENCE [LARGE SCALE GENOMIC DNA]</scope>
    <source>
        <strain evidence="1">LY-2023</strain>
        <tissue evidence="1">Leaf</tissue>
    </source>
</reference>